<gene>
    <name evidence="10" type="ORF">SAMN04488561_3281</name>
</gene>
<keyword evidence="2 7" id="KW-0813">Transport</keyword>
<dbReference type="CDD" id="cd06261">
    <property type="entry name" value="TM_PBP2"/>
    <property type="match status" value="1"/>
</dbReference>
<evidence type="ECO:0000256" key="7">
    <source>
        <dbReference type="RuleBase" id="RU363032"/>
    </source>
</evidence>
<feature type="transmembrane region" description="Helical" evidence="7">
    <location>
        <begin position="129"/>
        <end position="149"/>
    </location>
</feature>
<feature type="transmembrane region" description="Helical" evidence="7">
    <location>
        <begin position="35"/>
        <end position="61"/>
    </location>
</feature>
<feature type="transmembrane region" description="Helical" evidence="7">
    <location>
        <begin position="96"/>
        <end position="117"/>
    </location>
</feature>
<dbReference type="InterPro" id="IPR000515">
    <property type="entry name" value="MetI-like"/>
</dbReference>
<dbReference type="GO" id="GO:0055085">
    <property type="term" value="P:transmembrane transport"/>
    <property type="evidence" value="ECO:0007669"/>
    <property type="project" value="InterPro"/>
</dbReference>
<dbReference type="Proteomes" id="UP000181980">
    <property type="component" value="Unassembled WGS sequence"/>
</dbReference>
<evidence type="ECO:0000256" key="4">
    <source>
        <dbReference type="ARBA" id="ARBA00022692"/>
    </source>
</evidence>
<feature type="transmembrane region" description="Helical" evidence="7">
    <location>
        <begin position="178"/>
        <end position="201"/>
    </location>
</feature>
<dbReference type="GO" id="GO:0005886">
    <property type="term" value="C:plasma membrane"/>
    <property type="evidence" value="ECO:0007669"/>
    <property type="project" value="UniProtKB-SubCell"/>
</dbReference>
<dbReference type="InterPro" id="IPR035906">
    <property type="entry name" value="MetI-like_sf"/>
</dbReference>
<evidence type="ECO:0000259" key="9">
    <source>
        <dbReference type="PROSITE" id="PS50928"/>
    </source>
</evidence>
<dbReference type="STRING" id="561176.SAMN04488561_3281"/>
<dbReference type="PANTHER" id="PTHR30193:SF37">
    <property type="entry name" value="INNER MEMBRANE ABC TRANSPORTER PERMEASE PROTEIN YCJO"/>
    <property type="match status" value="1"/>
</dbReference>
<organism evidence="10 11">
    <name type="scientific">Jiangella alba</name>
    <dbReference type="NCBI Taxonomy" id="561176"/>
    <lineage>
        <taxon>Bacteria</taxon>
        <taxon>Bacillati</taxon>
        <taxon>Actinomycetota</taxon>
        <taxon>Actinomycetes</taxon>
        <taxon>Jiangellales</taxon>
        <taxon>Jiangellaceae</taxon>
        <taxon>Jiangella</taxon>
    </lineage>
</organism>
<dbReference type="Pfam" id="PF00528">
    <property type="entry name" value="BPD_transp_1"/>
    <property type="match status" value="1"/>
</dbReference>
<reference evidence="11" key="1">
    <citation type="submission" date="2016-10" db="EMBL/GenBank/DDBJ databases">
        <authorList>
            <person name="Varghese N."/>
            <person name="Submissions S."/>
        </authorList>
    </citation>
    <scope>NUCLEOTIDE SEQUENCE [LARGE SCALE GENOMIC DNA]</scope>
    <source>
        <strain evidence="11">DSM 45237</strain>
    </source>
</reference>
<dbReference type="PROSITE" id="PS50928">
    <property type="entry name" value="ABC_TM1"/>
    <property type="match status" value="1"/>
</dbReference>
<keyword evidence="5 7" id="KW-1133">Transmembrane helix</keyword>
<name>A0A1H5MN22_9ACTN</name>
<keyword evidence="11" id="KW-1185">Reference proteome</keyword>
<keyword evidence="3" id="KW-1003">Cell membrane</keyword>
<sequence length="315" mass="34446">MSARTSARPETQRPAPAATTAAAPRRRRSRAAGTWYFLLPALALYAFAVLIPSARGIGFAFTDWNGLNLSWNFVGLDNFARVLDDEQALRAVRNTLALAIVITIVENVIGLLLALGVHSKIKSRNVLRLIFFAPVVVVSVVIAFLWQFIYTPGGPLTQLFDGIGLGALAQNWLGDPSIALWAIAFVVIWQFAGYSMVIFLAGLQGVPQELLEAGAIDGAGPVRRFWSIIRPLLGPAITVNVMLSMIRGLMIFDQIWVMTQGGPAQSTDSLSTLVYRNAFQYGEFGYSTALAVVLALFVAVISILQYRMLSRREKK</sequence>
<protein>
    <submittedName>
        <fullName evidence="10">Raffinose/stachyose/melibiose transport system permease protein</fullName>
    </submittedName>
</protein>
<dbReference type="SUPFAM" id="SSF161098">
    <property type="entry name" value="MetI-like"/>
    <property type="match status" value="1"/>
</dbReference>
<evidence type="ECO:0000256" key="5">
    <source>
        <dbReference type="ARBA" id="ARBA00022989"/>
    </source>
</evidence>
<accession>A0A1H5MN22</accession>
<dbReference type="PANTHER" id="PTHR30193">
    <property type="entry name" value="ABC TRANSPORTER PERMEASE PROTEIN"/>
    <property type="match status" value="1"/>
</dbReference>
<dbReference type="InterPro" id="IPR051393">
    <property type="entry name" value="ABC_transporter_permease"/>
</dbReference>
<feature type="compositionally biased region" description="Low complexity" evidence="8">
    <location>
        <begin position="8"/>
        <end position="23"/>
    </location>
</feature>
<evidence type="ECO:0000256" key="2">
    <source>
        <dbReference type="ARBA" id="ARBA00022448"/>
    </source>
</evidence>
<evidence type="ECO:0000313" key="11">
    <source>
        <dbReference type="Proteomes" id="UP000181980"/>
    </source>
</evidence>
<keyword evidence="6 7" id="KW-0472">Membrane</keyword>
<comment type="similarity">
    <text evidence="7">Belongs to the binding-protein-dependent transport system permease family.</text>
</comment>
<dbReference type="AlphaFoldDB" id="A0A1H5MN22"/>
<dbReference type="OrthoDB" id="9804439at2"/>
<dbReference type="EMBL" id="FNUC01000003">
    <property type="protein sequence ID" value="SEE90530.1"/>
    <property type="molecule type" value="Genomic_DNA"/>
</dbReference>
<keyword evidence="4 7" id="KW-0812">Transmembrane</keyword>
<feature type="domain" description="ABC transmembrane type-1" evidence="9">
    <location>
        <begin position="92"/>
        <end position="305"/>
    </location>
</feature>
<comment type="subcellular location">
    <subcellularLocation>
        <location evidence="1 7">Cell membrane</location>
        <topology evidence="1 7">Multi-pass membrane protein</topology>
    </subcellularLocation>
</comment>
<evidence type="ECO:0000256" key="1">
    <source>
        <dbReference type="ARBA" id="ARBA00004651"/>
    </source>
</evidence>
<evidence type="ECO:0000256" key="6">
    <source>
        <dbReference type="ARBA" id="ARBA00023136"/>
    </source>
</evidence>
<feature type="transmembrane region" description="Helical" evidence="7">
    <location>
        <begin position="232"/>
        <end position="252"/>
    </location>
</feature>
<evidence type="ECO:0000256" key="8">
    <source>
        <dbReference type="SAM" id="MobiDB-lite"/>
    </source>
</evidence>
<evidence type="ECO:0000313" key="10">
    <source>
        <dbReference type="EMBL" id="SEE90530.1"/>
    </source>
</evidence>
<evidence type="ECO:0000256" key="3">
    <source>
        <dbReference type="ARBA" id="ARBA00022475"/>
    </source>
</evidence>
<dbReference type="RefSeq" id="WP_069111667.1">
    <property type="nucleotide sequence ID" value="NZ_FNUC01000003.1"/>
</dbReference>
<dbReference type="Gene3D" id="1.10.3720.10">
    <property type="entry name" value="MetI-like"/>
    <property type="match status" value="1"/>
</dbReference>
<feature type="region of interest" description="Disordered" evidence="8">
    <location>
        <begin position="1"/>
        <end position="26"/>
    </location>
</feature>
<feature type="transmembrane region" description="Helical" evidence="7">
    <location>
        <begin position="284"/>
        <end position="306"/>
    </location>
</feature>
<proteinExistence type="inferred from homology"/>